<dbReference type="SUPFAM" id="SSF103473">
    <property type="entry name" value="MFS general substrate transporter"/>
    <property type="match status" value="1"/>
</dbReference>
<keyword evidence="5" id="KW-1185">Reference proteome</keyword>
<feature type="transmembrane region" description="Helical" evidence="2">
    <location>
        <begin position="185"/>
        <end position="205"/>
    </location>
</feature>
<feature type="transmembrane region" description="Helical" evidence="2">
    <location>
        <begin position="431"/>
        <end position="449"/>
    </location>
</feature>
<dbReference type="GO" id="GO:0016020">
    <property type="term" value="C:membrane"/>
    <property type="evidence" value="ECO:0007669"/>
    <property type="project" value="UniProtKB-SubCell"/>
</dbReference>
<dbReference type="InterPro" id="IPR011701">
    <property type="entry name" value="MFS"/>
</dbReference>
<comment type="caution">
    <text evidence="4">The sequence shown here is derived from an EMBL/GenBank/DDBJ whole genome shotgun (WGS) entry which is preliminary data.</text>
</comment>
<proteinExistence type="predicted"/>
<feature type="domain" description="Major facilitator superfamily (MFS) profile" evidence="3">
    <location>
        <begin position="274"/>
        <end position="487"/>
    </location>
</feature>
<comment type="subcellular location">
    <subcellularLocation>
        <location evidence="1">Membrane</location>
        <topology evidence="1">Multi-pass membrane protein</topology>
    </subcellularLocation>
</comment>
<dbReference type="InterPro" id="IPR020846">
    <property type="entry name" value="MFS_dom"/>
</dbReference>
<sequence>MSHNEDIEYTENLSVHRNQPHHENHEHYDDSDTTHVPFIADDRLQRSVQKEDVTDKGYAWFILIISCIVYIIVPGSVKSFGVLYTELLDYYDGGAGNTARIPGVLLFLYFGLASVSNYLGEKYTYRVVIGIGSCLVLIGQTASAFVPKLEFLYITYGIITGMGYGLIFGPCSTILSFYFDKKRGLATGIMASCSGIGNMCFPYMYKYLIENYGLPGTILIAGAVYFHVCPVSMFLRQPIYVTRQIVERQARQKETQKCGALKRIFRFDLFKNSKFSVYITAICLQAANTTSNKVILPGYIRGLGFGIETITLAVSLFGASELVGRILLGWFADKNVVSRITIFMICSFICAITAFCMPYLPYKPAVIAYAVVIGAFSGSIWGLNQVIIIDCVGLKHLSPAFGLLSMSIGIIICISQPIAGLLEDATGSWTSSFYFVGILSGLAVVLCLLERPISHIWCCHRIVADDIIDVSRDIVDKSIPVAYKFNG</sequence>
<dbReference type="AlphaFoldDB" id="A0A8B6DVT3"/>
<dbReference type="OrthoDB" id="6082952at2759"/>
<dbReference type="GO" id="GO:0008028">
    <property type="term" value="F:monocarboxylic acid transmembrane transporter activity"/>
    <property type="evidence" value="ECO:0007669"/>
    <property type="project" value="TreeGrafter"/>
</dbReference>
<protein>
    <submittedName>
        <fullName evidence="4">MFS transporter, MCP family, solute carrier family 16 (Monocarboxylic acid transporters), member 12</fullName>
    </submittedName>
</protein>
<dbReference type="PANTHER" id="PTHR11360:SF284">
    <property type="entry name" value="EG:103B4.3 PROTEIN-RELATED"/>
    <property type="match status" value="1"/>
</dbReference>
<accession>A0A8B6DVT3</accession>
<feature type="transmembrane region" description="Helical" evidence="2">
    <location>
        <begin position="127"/>
        <end position="147"/>
    </location>
</feature>
<feature type="transmembrane region" description="Helical" evidence="2">
    <location>
        <begin position="366"/>
        <end position="388"/>
    </location>
</feature>
<feature type="transmembrane region" description="Helical" evidence="2">
    <location>
        <begin position="101"/>
        <end position="120"/>
    </location>
</feature>
<dbReference type="CDD" id="cd17352">
    <property type="entry name" value="MFS_MCT_SLC16"/>
    <property type="match status" value="1"/>
</dbReference>
<dbReference type="EMBL" id="UYJE01004097">
    <property type="protein sequence ID" value="VDI24993.1"/>
    <property type="molecule type" value="Genomic_DNA"/>
</dbReference>
<feature type="transmembrane region" description="Helical" evidence="2">
    <location>
        <begin position="340"/>
        <end position="360"/>
    </location>
</feature>
<keyword evidence="2" id="KW-1133">Transmembrane helix</keyword>
<evidence type="ECO:0000313" key="4">
    <source>
        <dbReference type="EMBL" id="VDI24993.1"/>
    </source>
</evidence>
<dbReference type="Proteomes" id="UP000596742">
    <property type="component" value="Unassembled WGS sequence"/>
</dbReference>
<name>A0A8B6DVT3_MYTGA</name>
<dbReference type="Pfam" id="PF07690">
    <property type="entry name" value="MFS_1"/>
    <property type="match status" value="1"/>
</dbReference>
<dbReference type="PROSITE" id="PS50850">
    <property type="entry name" value="MFS"/>
    <property type="match status" value="1"/>
</dbReference>
<keyword evidence="2" id="KW-0812">Transmembrane</keyword>
<evidence type="ECO:0000256" key="2">
    <source>
        <dbReference type="SAM" id="Phobius"/>
    </source>
</evidence>
<feature type="transmembrane region" description="Helical" evidence="2">
    <location>
        <begin position="58"/>
        <end position="81"/>
    </location>
</feature>
<feature type="transmembrane region" description="Helical" evidence="2">
    <location>
        <begin position="400"/>
        <end position="419"/>
    </location>
</feature>
<keyword evidence="2" id="KW-0472">Membrane</keyword>
<dbReference type="InterPro" id="IPR036259">
    <property type="entry name" value="MFS_trans_sf"/>
</dbReference>
<feature type="transmembrane region" description="Helical" evidence="2">
    <location>
        <begin position="153"/>
        <end position="178"/>
    </location>
</feature>
<gene>
    <name evidence="4" type="ORF">MGAL_10B003242</name>
</gene>
<evidence type="ECO:0000313" key="5">
    <source>
        <dbReference type="Proteomes" id="UP000596742"/>
    </source>
</evidence>
<feature type="transmembrane region" description="Helical" evidence="2">
    <location>
        <begin position="217"/>
        <end position="235"/>
    </location>
</feature>
<dbReference type="PANTHER" id="PTHR11360">
    <property type="entry name" value="MONOCARBOXYLATE TRANSPORTER"/>
    <property type="match status" value="1"/>
</dbReference>
<reference evidence="4" key="1">
    <citation type="submission" date="2018-11" db="EMBL/GenBank/DDBJ databases">
        <authorList>
            <person name="Alioto T."/>
            <person name="Alioto T."/>
        </authorList>
    </citation>
    <scope>NUCLEOTIDE SEQUENCE</scope>
</reference>
<dbReference type="Gene3D" id="1.20.1250.20">
    <property type="entry name" value="MFS general substrate transporter like domains"/>
    <property type="match status" value="2"/>
</dbReference>
<organism evidence="4 5">
    <name type="scientific">Mytilus galloprovincialis</name>
    <name type="common">Mediterranean mussel</name>
    <dbReference type="NCBI Taxonomy" id="29158"/>
    <lineage>
        <taxon>Eukaryota</taxon>
        <taxon>Metazoa</taxon>
        <taxon>Spiralia</taxon>
        <taxon>Lophotrochozoa</taxon>
        <taxon>Mollusca</taxon>
        <taxon>Bivalvia</taxon>
        <taxon>Autobranchia</taxon>
        <taxon>Pteriomorphia</taxon>
        <taxon>Mytilida</taxon>
        <taxon>Mytiloidea</taxon>
        <taxon>Mytilidae</taxon>
        <taxon>Mytilinae</taxon>
        <taxon>Mytilus</taxon>
    </lineage>
</organism>
<evidence type="ECO:0000259" key="3">
    <source>
        <dbReference type="PROSITE" id="PS50850"/>
    </source>
</evidence>
<evidence type="ECO:0000256" key="1">
    <source>
        <dbReference type="ARBA" id="ARBA00004141"/>
    </source>
</evidence>
<dbReference type="InterPro" id="IPR050327">
    <property type="entry name" value="Proton-linked_MCT"/>
</dbReference>